<evidence type="ECO:0000256" key="1">
    <source>
        <dbReference type="ARBA" id="ARBA00004651"/>
    </source>
</evidence>
<evidence type="ECO:0000313" key="11">
    <source>
        <dbReference type="EMBL" id="MDR6226610.1"/>
    </source>
</evidence>
<keyword evidence="3" id="KW-0813">Transport</keyword>
<evidence type="ECO:0000256" key="9">
    <source>
        <dbReference type="SAM" id="MobiDB-lite"/>
    </source>
</evidence>
<name>A0ABU1IP94_9BACL</name>
<dbReference type="PANTHER" id="PTHR43470:SF5">
    <property type="entry name" value="PHOSPHATE TRANSPORT SYSTEM PERMEASE PROTEIN PSTA"/>
    <property type="match status" value="1"/>
</dbReference>
<dbReference type="NCBIfam" id="TIGR00974">
    <property type="entry name" value="3a0107s02c"/>
    <property type="match status" value="1"/>
</dbReference>
<feature type="transmembrane region" description="Helical" evidence="8">
    <location>
        <begin position="281"/>
        <end position="307"/>
    </location>
</feature>
<evidence type="ECO:0000256" key="4">
    <source>
        <dbReference type="ARBA" id="ARBA00022475"/>
    </source>
</evidence>
<keyword evidence="4 8" id="KW-1003">Cell membrane</keyword>
<dbReference type="Pfam" id="PF00528">
    <property type="entry name" value="BPD_transp_1"/>
    <property type="match status" value="1"/>
</dbReference>
<feature type="domain" description="ABC transmembrane type-1" evidence="10">
    <location>
        <begin position="98"/>
        <end position="303"/>
    </location>
</feature>
<dbReference type="InterPro" id="IPR035906">
    <property type="entry name" value="MetI-like_sf"/>
</dbReference>
<feature type="region of interest" description="Disordered" evidence="9">
    <location>
        <begin position="1"/>
        <end position="26"/>
    </location>
</feature>
<protein>
    <recommendedName>
        <fullName evidence="8">Phosphate transport system permease protein PstA</fullName>
    </recommendedName>
</protein>
<proteinExistence type="inferred from homology"/>
<dbReference type="SUPFAM" id="SSF161098">
    <property type="entry name" value="MetI-like"/>
    <property type="match status" value="1"/>
</dbReference>
<dbReference type="InterPro" id="IPR005672">
    <property type="entry name" value="Phosphate_PstA"/>
</dbReference>
<dbReference type="Proteomes" id="UP001185012">
    <property type="component" value="Unassembled WGS sequence"/>
</dbReference>
<keyword evidence="12" id="KW-1185">Reference proteome</keyword>
<feature type="transmembrane region" description="Helical" evidence="8">
    <location>
        <begin position="102"/>
        <end position="123"/>
    </location>
</feature>
<comment type="subcellular location">
    <subcellularLocation>
        <location evidence="1 8">Cell membrane</location>
        <topology evidence="1 8">Multi-pass membrane protein</topology>
    </subcellularLocation>
</comment>
<comment type="similarity">
    <text evidence="2 8">Belongs to the binding-protein-dependent transport system permease family. CysTW subfamily.</text>
</comment>
<dbReference type="EMBL" id="JAVDQG010000005">
    <property type="protein sequence ID" value="MDR6226610.1"/>
    <property type="molecule type" value="Genomic_DNA"/>
</dbReference>
<feature type="transmembrane region" description="Helical" evidence="8">
    <location>
        <begin position="135"/>
        <end position="159"/>
    </location>
</feature>
<dbReference type="PROSITE" id="PS50928">
    <property type="entry name" value="ABC_TM1"/>
    <property type="match status" value="1"/>
</dbReference>
<keyword evidence="6 8" id="KW-1133">Transmembrane helix</keyword>
<accession>A0ABU1IP94</accession>
<dbReference type="InterPro" id="IPR000515">
    <property type="entry name" value="MetI-like"/>
</dbReference>
<feature type="compositionally biased region" description="Basic and acidic residues" evidence="9">
    <location>
        <begin position="14"/>
        <end position="26"/>
    </location>
</feature>
<evidence type="ECO:0000256" key="5">
    <source>
        <dbReference type="ARBA" id="ARBA00022692"/>
    </source>
</evidence>
<dbReference type="PANTHER" id="PTHR43470">
    <property type="entry name" value="PHOSPHATE TRANSPORT SYSTEM PERMEASE PROTEIN PSTA-RELATED"/>
    <property type="match status" value="1"/>
</dbReference>
<evidence type="ECO:0000256" key="6">
    <source>
        <dbReference type="ARBA" id="ARBA00022989"/>
    </source>
</evidence>
<feature type="transmembrane region" description="Helical" evidence="8">
    <location>
        <begin position="45"/>
        <end position="66"/>
    </location>
</feature>
<keyword evidence="5 8" id="KW-0812">Transmembrane</keyword>
<comment type="caution">
    <text evidence="8">Lacks conserved residue(s) required for the propagation of feature annotation.</text>
</comment>
<reference evidence="11 12" key="1">
    <citation type="submission" date="2023-07" db="EMBL/GenBank/DDBJ databases">
        <title>Genomic Encyclopedia of Type Strains, Phase IV (KMG-IV): sequencing the most valuable type-strain genomes for metagenomic binning, comparative biology and taxonomic classification.</title>
        <authorList>
            <person name="Goeker M."/>
        </authorList>
    </citation>
    <scope>NUCLEOTIDE SEQUENCE [LARGE SCALE GENOMIC DNA]</scope>
    <source>
        <strain evidence="11 12">DSM 45903</strain>
    </source>
</reference>
<comment type="caution">
    <text evidence="11">The sequence shown here is derived from an EMBL/GenBank/DDBJ whole genome shotgun (WGS) entry which is preliminary data.</text>
</comment>
<evidence type="ECO:0000256" key="3">
    <source>
        <dbReference type="ARBA" id="ARBA00022448"/>
    </source>
</evidence>
<evidence type="ECO:0000256" key="7">
    <source>
        <dbReference type="ARBA" id="ARBA00023136"/>
    </source>
</evidence>
<evidence type="ECO:0000259" key="10">
    <source>
        <dbReference type="PROSITE" id="PS50928"/>
    </source>
</evidence>
<dbReference type="Gene3D" id="1.10.3720.10">
    <property type="entry name" value="MetI-like"/>
    <property type="match status" value="1"/>
</dbReference>
<feature type="transmembrane region" description="Helical" evidence="8">
    <location>
        <begin position="165"/>
        <end position="187"/>
    </location>
</feature>
<sequence length="316" mass="34747">MRAEETVHTQVDGNSEREVQTEPNQMDRRLQSDGRVTFRRSLNHVLHGLFLLATSVGVIVLIVLLVDVWRQGWHWISWDFFNNFASRIAENAGIKAAFWGSLWMIGVTAPLTFIIGVATAIYLEEYAKKNWLNRFIQLNISNLAGVPSIVFGILGLTLFVREWGLGRSVLAGSLTMTLLVLPIVIVASREAIASVPASLRQASFAMGATRWQTIQNVVLPYSLPGILTGTILALSRAIGETAPLIMIGAVTFVAFTPGNVLDTFTVLPIQIYSWISQPQAVFAELAAAGIIVLLAVLLTMNAVAIYLRNKFQRKDG</sequence>
<evidence type="ECO:0000256" key="8">
    <source>
        <dbReference type="RuleBase" id="RU363043"/>
    </source>
</evidence>
<evidence type="ECO:0000256" key="2">
    <source>
        <dbReference type="ARBA" id="ARBA00007069"/>
    </source>
</evidence>
<organism evidence="11 12">
    <name type="scientific">Desmospora profundinema</name>
    <dbReference type="NCBI Taxonomy" id="1571184"/>
    <lineage>
        <taxon>Bacteria</taxon>
        <taxon>Bacillati</taxon>
        <taxon>Bacillota</taxon>
        <taxon>Bacilli</taxon>
        <taxon>Bacillales</taxon>
        <taxon>Thermoactinomycetaceae</taxon>
        <taxon>Desmospora</taxon>
    </lineage>
</organism>
<evidence type="ECO:0000313" key="12">
    <source>
        <dbReference type="Proteomes" id="UP001185012"/>
    </source>
</evidence>
<dbReference type="CDD" id="cd06261">
    <property type="entry name" value="TM_PBP2"/>
    <property type="match status" value="1"/>
</dbReference>
<keyword evidence="7 8" id="KW-0472">Membrane</keyword>
<gene>
    <name evidence="11" type="ORF">JOE21_002617</name>
</gene>